<feature type="compositionally biased region" description="Basic and acidic residues" evidence="1">
    <location>
        <begin position="161"/>
        <end position="189"/>
    </location>
</feature>
<sequence length="250" mass="28359">MRKFGLDAIKWTIIVCLIVPLLAACGQFDLSESYPLESVTREGQSTSYIYRAVDTSVPDAAQAIADKRKPDQISERSDERMFLVYRDELIQIQQDPKKPEDSLIEVDSKEYVRQNYDRSFLETYITYKVLDSLFDSVRGFGKYRGYTDRGNYAPSKPYRKPTVEDKKKAPPITVDRKGSIFRRGSDKDTTVGSGGSIFKRQPSDGSSKGSISRNKDGGVRSPKYNPPKVKKYKPPKTRVGSGSIFRRGRR</sequence>
<dbReference type="InterPro" id="IPR025341">
    <property type="entry name" value="DUF4247"/>
</dbReference>
<name>A0ABS8YME1_9BACL</name>
<feature type="compositionally biased region" description="Polar residues" evidence="1">
    <location>
        <begin position="203"/>
        <end position="212"/>
    </location>
</feature>
<organism evidence="2 3">
    <name type="scientific">Paenibacillus profundus</name>
    <dbReference type="NCBI Taxonomy" id="1173085"/>
    <lineage>
        <taxon>Bacteria</taxon>
        <taxon>Bacillati</taxon>
        <taxon>Bacillota</taxon>
        <taxon>Bacilli</taxon>
        <taxon>Bacillales</taxon>
        <taxon>Paenibacillaceae</taxon>
        <taxon>Paenibacillus</taxon>
    </lineage>
</organism>
<dbReference type="RefSeq" id="WP_233698408.1">
    <property type="nucleotide sequence ID" value="NZ_JAJNBZ010000024.1"/>
</dbReference>
<proteinExistence type="predicted"/>
<feature type="region of interest" description="Disordered" evidence="1">
    <location>
        <begin position="145"/>
        <end position="250"/>
    </location>
</feature>
<dbReference type="Proteomes" id="UP001199916">
    <property type="component" value="Unassembled WGS sequence"/>
</dbReference>
<comment type="caution">
    <text evidence="2">The sequence shown here is derived from an EMBL/GenBank/DDBJ whole genome shotgun (WGS) entry which is preliminary data.</text>
</comment>
<evidence type="ECO:0000313" key="2">
    <source>
        <dbReference type="EMBL" id="MCE5172144.1"/>
    </source>
</evidence>
<keyword evidence="3" id="KW-1185">Reference proteome</keyword>
<protein>
    <submittedName>
        <fullName evidence="2">DUF4247 domain-containing protein</fullName>
    </submittedName>
</protein>
<dbReference type="EMBL" id="JAJNBZ010000024">
    <property type="protein sequence ID" value="MCE5172144.1"/>
    <property type="molecule type" value="Genomic_DNA"/>
</dbReference>
<dbReference type="Pfam" id="PF14042">
    <property type="entry name" value="DUF4247"/>
    <property type="match status" value="1"/>
</dbReference>
<evidence type="ECO:0000313" key="3">
    <source>
        <dbReference type="Proteomes" id="UP001199916"/>
    </source>
</evidence>
<accession>A0ABS8YME1</accession>
<evidence type="ECO:0000256" key="1">
    <source>
        <dbReference type="SAM" id="MobiDB-lite"/>
    </source>
</evidence>
<gene>
    <name evidence="2" type="ORF">LQV63_22945</name>
</gene>
<reference evidence="2 3" key="1">
    <citation type="submission" date="2021-11" db="EMBL/GenBank/DDBJ databases">
        <title>Draft genome sequence of Paenibacillus profundus YoMME, a new Gram-positive bacteria with exoelectrogenic properties.</title>
        <authorList>
            <person name="Hubenova Y."/>
            <person name="Hubenova E."/>
            <person name="Manasiev Y."/>
            <person name="Peykov S."/>
            <person name="Mitov M."/>
        </authorList>
    </citation>
    <scope>NUCLEOTIDE SEQUENCE [LARGE SCALE GENOMIC DNA]</scope>
    <source>
        <strain evidence="2 3">YoMME</strain>
    </source>
</reference>
<dbReference type="PROSITE" id="PS51257">
    <property type="entry name" value="PROKAR_LIPOPROTEIN"/>
    <property type="match status" value="1"/>
</dbReference>